<feature type="transmembrane region" description="Helical" evidence="2">
    <location>
        <begin position="711"/>
        <end position="730"/>
    </location>
</feature>
<feature type="transmembrane region" description="Helical" evidence="2">
    <location>
        <begin position="677"/>
        <end position="699"/>
    </location>
</feature>
<feature type="transmembrane region" description="Helical" evidence="2">
    <location>
        <begin position="273"/>
        <end position="290"/>
    </location>
</feature>
<feature type="transmembrane region" description="Helical" evidence="2">
    <location>
        <begin position="742"/>
        <end position="760"/>
    </location>
</feature>
<dbReference type="PANTHER" id="PTHR38434">
    <property type="entry name" value="BLL2549 PROTEIN"/>
    <property type="match status" value="1"/>
</dbReference>
<feature type="transmembrane region" description="Helical" evidence="2">
    <location>
        <begin position="612"/>
        <end position="631"/>
    </location>
</feature>
<evidence type="ECO:0000256" key="1">
    <source>
        <dbReference type="SAM" id="MobiDB-lite"/>
    </source>
</evidence>
<evidence type="ECO:0000256" key="2">
    <source>
        <dbReference type="SAM" id="Phobius"/>
    </source>
</evidence>
<dbReference type="InterPro" id="IPR014600">
    <property type="entry name" value="UCP035905_mem"/>
</dbReference>
<dbReference type="RefSeq" id="WP_150434232.1">
    <property type="nucleotide sequence ID" value="NZ_VYKJ01000002.1"/>
</dbReference>
<feature type="transmembrane region" description="Helical" evidence="2">
    <location>
        <begin position="6"/>
        <end position="28"/>
    </location>
</feature>
<feature type="transmembrane region" description="Helical" evidence="2">
    <location>
        <begin position="296"/>
        <end position="314"/>
    </location>
</feature>
<feature type="transmembrane region" description="Helical" evidence="2">
    <location>
        <begin position="643"/>
        <end position="665"/>
    </location>
</feature>
<feature type="transmembrane region" description="Helical" evidence="2">
    <location>
        <begin position="878"/>
        <end position="896"/>
    </location>
</feature>
<feature type="transmembrane region" description="Helical" evidence="2">
    <location>
        <begin position="164"/>
        <end position="182"/>
    </location>
</feature>
<feature type="transmembrane region" description="Helical" evidence="2">
    <location>
        <begin position="403"/>
        <end position="423"/>
    </location>
</feature>
<feature type="transmembrane region" description="Helical" evidence="2">
    <location>
        <begin position="217"/>
        <end position="239"/>
    </location>
</feature>
<dbReference type="InterPro" id="IPR019286">
    <property type="entry name" value="DUF2339_TM"/>
</dbReference>
<protein>
    <submittedName>
        <fullName evidence="3">DUF2339 domain-containing protein</fullName>
    </submittedName>
</protein>
<feature type="transmembrane region" description="Helical" evidence="2">
    <location>
        <begin position="585"/>
        <end position="605"/>
    </location>
</feature>
<accession>A0A5J5G543</accession>
<reference evidence="3 4" key="1">
    <citation type="submission" date="2019-09" db="EMBL/GenBank/DDBJ databases">
        <authorList>
            <person name="Li Y."/>
        </authorList>
    </citation>
    <scope>NUCLEOTIDE SEQUENCE [LARGE SCALE GENOMIC DNA]</scope>
    <source>
        <strain evidence="3 4">L3-3HA</strain>
    </source>
</reference>
<feature type="transmembrane region" description="Helical" evidence="2">
    <location>
        <begin position="483"/>
        <end position="501"/>
    </location>
</feature>
<name>A0A5J5G543_9GAMM</name>
<feature type="transmembrane region" description="Helical" evidence="2">
    <location>
        <begin position="188"/>
        <end position="210"/>
    </location>
</feature>
<feature type="compositionally biased region" description="Low complexity" evidence="1">
    <location>
        <begin position="55"/>
        <end position="71"/>
    </location>
</feature>
<feature type="transmembrane region" description="Helical" evidence="2">
    <location>
        <begin position="378"/>
        <end position="397"/>
    </location>
</feature>
<feature type="transmembrane region" description="Helical" evidence="2">
    <location>
        <begin position="321"/>
        <end position="339"/>
    </location>
</feature>
<feature type="transmembrane region" description="Helical" evidence="2">
    <location>
        <begin position="772"/>
        <end position="796"/>
    </location>
</feature>
<dbReference type="OrthoDB" id="207428at2"/>
<feature type="transmembrane region" description="Helical" evidence="2">
    <location>
        <begin position="345"/>
        <end position="366"/>
    </location>
</feature>
<dbReference type="Proteomes" id="UP000335415">
    <property type="component" value="Unassembled WGS sequence"/>
</dbReference>
<feature type="transmembrane region" description="Helical" evidence="2">
    <location>
        <begin position="908"/>
        <end position="925"/>
    </location>
</feature>
<dbReference type="Pfam" id="PF10101">
    <property type="entry name" value="DUF2339"/>
    <property type="match status" value="1"/>
</dbReference>
<feature type="region of interest" description="Disordered" evidence="1">
    <location>
        <begin position="55"/>
        <end position="82"/>
    </location>
</feature>
<feature type="transmembrane region" description="Helical" evidence="2">
    <location>
        <begin position="459"/>
        <end position="476"/>
    </location>
</feature>
<evidence type="ECO:0000313" key="3">
    <source>
        <dbReference type="EMBL" id="KAA9001995.1"/>
    </source>
</evidence>
<keyword evidence="2" id="KW-0812">Transmembrane</keyword>
<sequence length="941" mass="104087">MEDILYPIGILLLFLFLAGPLLSLVALIRSAHVRRETERLQQEVKQLRSALQQLTSGAAPAPAATQSTAPLADDDAETPWMWHGDEADTASQHDAAPAFAQAAESEAVSAEPAVDEAAEAVWRRASAAQPAAASPGSSAPTPIKEEQGGIFSSLVSWFLKGNPLAKLGIILLFFGLAYLMKYSIERNLLPIEVRMCIAAAIGCGLLALGWRLRRRQLLYALILQGGAIGALYITAFGAFRLYMLLPYGLTFALLLAICAASVLLAVLQRSLSLAMLASLGGYLAPLLLSQGGGDPVMLFSYYLLLSLGILAISARQSWRELNLLGLLFSFGVGALWGMSGWQPQFYFSCQLFLLANILIFGVATLIFSLRHQPVGKEIIDGVLLFAPPLLGFGMQYVMTRHWAFGPAFSSLGFGLLYLALGWAALRYYPQVGRRLAIYALALGGAFSTLAIPLALSASWTALAWLVEGLALLWAGVSQRQRRLGWSGSLVMLLGLFSALYSLHRAQIGQSLLIFAVLALCYLAASYVWRRYRPAHSEWRTISRTFFILGMLTWVSWLMYVIIWYLDLSAYPLLVVLPGLQVLARFLLLCALSALLWNAAGCYLRWRELRQTAWLLWPVMLLTLLALAARVFSTTFMLHQFAPLAQIAIAASFIISFAAGYLLLWRERDRLSLRFEQTLHLLLFWAVCAYLLLMMVHWLYPLAGWGQDEWRPAMTHILLAAMILALVAPARHRLWPLSRRADWYVLSGPIPLVALLFVLLWRGNLLDGQIADWFWLPLLNPLEISALAGLLALVWWARRYAAAGRFEPVQLIGCRAGLWLLALWWLNGSLLRALAWYAELPWSAPFLWNSRLVQTSLALVWTLGALLCMIWATRRARRTPWLVGALVLAVTVVKLFLVDSAGSGGLARAIAFIGVAVLVLIVGYFAPLPPRRAQAEASENRE</sequence>
<dbReference type="PANTHER" id="PTHR38434:SF1">
    <property type="entry name" value="BLL2549 PROTEIN"/>
    <property type="match status" value="1"/>
</dbReference>
<dbReference type="EMBL" id="VYKJ01000002">
    <property type="protein sequence ID" value="KAA9001995.1"/>
    <property type="molecule type" value="Genomic_DNA"/>
</dbReference>
<dbReference type="AlphaFoldDB" id="A0A5J5G543"/>
<keyword evidence="2" id="KW-1133">Transmembrane helix</keyword>
<evidence type="ECO:0000313" key="4">
    <source>
        <dbReference type="Proteomes" id="UP000335415"/>
    </source>
</evidence>
<feature type="transmembrane region" description="Helical" evidence="2">
    <location>
        <begin position="545"/>
        <end position="565"/>
    </location>
</feature>
<gene>
    <name evidence="3" type="ORF">FJU30_06870</name>
</gene>
<feature type="transmembrane region" description="Helical" evidence="2">
    <location>
        <begin position="507"/>
        <end position="524"/>
    </location>
</feature>
<feature type="transmembrane region" description="Helical" evidence="2">
    <location>
        <begin position="245"/>
        <end position="266"/>
    </location>
</feature>
<keyword evidence="2" id="KW-0472">Membrane</keyword>
<dbReference type="PIRSF" id="PIRSF035905">
    <property type="entry name" value="UCP035905_mp"/>
    <property type="match status" value="1"/>
</dbReference>
<organism evidence="3 4">
    <name type="scientific">Affinibrenneria salicis</name>
    <dbReference type="NCBI Taxonomy" id="2590031"/>
    <lineage>
        <taxon>Bacteria</taxon>
        <taxon>Pseudomonadati</taxon>
        <taxon>Pseudomonadota</taxon>
        <taxon>Gammaproteobacteria</taxon>
        <taxon>Enterobacterales</taxon>
        <taxon>Pectobacteriaceae</taxon>
        <taxon>Affinibrenneria</taxon>
    </lineage>
</organism>
<feature type="transmembrane region" description="Helical" evidence="2">
    <location>
        <begin position="817"/>
        <end position="836"/>
    </location>
</feature>
<feature type="transmembrane region" description="Helical" evidence="2">
    <location>
        <begin position="435"/>
        <end position="453"/>
    </location>
</feature>
<comment type="caution">
    <text evidence="3">The sequence shown here is derived from an EMBL/GenBank/DDBJ whole genome shotgun (WGS) entry which is preliminary data.</text>
</comment>
<keyword evidence="4" id="KW-1185">Reference proteome</keyword>
<feature type="transmembrane region" description="Helical" evidence="2">
    <location>
        <begin position="851"/>
        <end position="871"/>
    </location>
</feature>
<proteinExistence type="predicted"/>